<feature type="binding site" evidence="9 11">
    <location>
        <position position="33"/>
    </location>
    <ligand>
        <name>substrate</name>
    </ligand>
</feature>
<evidence type="ECO:0000256" key="11">
    <source>
        <dbReference type="PIRSR" id="PIRSR614732-2"/>
    </source>
</evidence>
<evidence type="ECO:0000313" key="15">
    <source>
        <dbReference type="Proteomes" id="UP000004679"/>
    </source>
</evidence>
<dbReference type="InterPro" id="IPR014732">
    <property type="entry name" value="OMPdecase"/>
</dbReference>
<dbReference type="InterPro" id="IPR018089">
    <property type="entry name" value="OMPdecase_AS"/>
</dbReference>
<dbReference type="HOGENOM" id="CLU_067069_0_0_6"/>
<dbReference type="InterPro" id="IPR047596">
    <property type="entry name" value="OMPdecase_bac"/>
</dbReference>
<feature type="binding site" evidence="9 11">
    <location>
        <position position="180"/>
    </location>
    <ligand>
        <name>substrate</name>
    </ligand>
</feature>
<feature type="active site" description="For OMPdecase activity" evidence="10">
    <location>
        <position position="62"/>
    </location>
</feature>
<protein>
    <recommendedName>
        <fullName evidence="9">Orotidine 5'-phosphate decarboxylase</fullName>
        <ecNumber evidence="9">4.1.1.23</ecNumber>
    </recommendedName>
    <alternativeName>
        <fullName evidence="9">OMP decarboxylase</fullName>
        <shortName evidence="9">OMPDCase</shortName>
        <shortName evidence="9">OMPdecase</shortName>
    </alternativeName>
</protein>
<dbReference type="RefSeq" id="WP_008290690.1">
    <property type="nucleotide sequence ID" value="NZ_GG657893.1"/>
</dbReference>
<comment type="subunit">
    <text evidence="3 9">Homodimer.</text>
</comment>
<dbReference type="OrthoDB" id="9806203at2"/>
<feature type="binding site" evidence="9">
    <location>
        <begin position="60"/>
        <end position="69"/>
    </location>
    <ligand>
        <name>substrate</name>
    </ligand>
</feature>
<organism evidence="14 15">
    <name type="scientific">Methylophaga thiooxydans DMS010</name>
    <dbReference type="NCBI Taxonomy" id="637616"/>
    <lineage>
        <taxon>Bacteria</taxon>
        <taxon>Pseudomonadati</taxon>
        <taxon>Pseudomonadota</taxon>
        <taxon>Gammaproteobacteria</taxon>
        <taxon>Thiotrichales</taxon>
        <taxon>Piscirickettsiaceae</taxon>
        <taxon>Methylophaga</taxon>
    </lineage>
</organism>
<evidence type="ECO:0000256" key="4">
    <source>
        <dbReference type="ARBA" id="ARBA00022793"/>
    </source>
</evidence>
<keyword evidence="4 9" id="KW-0210">Decarboxylase</keyword>
<dbReference type="UniPathway" id="UPA00070">
    <property type="reaction ID" value="UER00120"/>
</dbReference>
<feature type="binding site" evidence="9 11">
    <location>
        <position position="11"/>
    </location>
    <ligand>
        <name>substrate</name>
    </ligand>
</feature>
<evidence type="ECO:0000313" key="14">
    <source>
        <dbReference type="EMBL" id="EEF80366.1"/>
    </source>
</evidence>
<accession>C0N4B9</accession>
<dbReference type="Pfam" id="PF00215">
    <property type="entry name" value="OMPdecase"/>
    <property type="match status" value="1"/>
</dbReference>
<dbReference type="Gene3D" id="3.20.20.70">
    <property type="entry name" value="Aldolase class I"/>
    <property type="match status" value="1"/>
</dbReference>
<dbReference type="SUPFAM" id="SSF51366">
    <property type="entry name" value="Ribulose-phoshate binding barrel"/>
    <property type="match status" value="1"/>
</dbReference>
<evidence type="ECO:0000256" key="3">
    <source>
        <dbReference type="ARBA" id="ARBA00011738"/>
    </source>
</evidence>
<dbReference type="NCBIfam" id="TIGR01740">
    <property type="entry name" value="pyrF"/>
    <property type="match status" value="1"/>
</dbReference>
<comment type="catalytic activity">
    <reaction evidence="7 9 12">
        <text>orotidine 5'-phosphate + H(+) = UMP + CO2</text>
        <dbReference type="Rhea" id="RHEA:11596"/>
        <dbReference type="ChEBI" id="CHEBI:15378"/>
        <dbReference type="ChEBI" id="CHEBI:16526"/>
        <dbReference type="ChEBI" id="CHEBI:57538"/>
        <dbReference type="ChEBI" id="CHEBI:57865"/>
        <dbReference type="EC" id="4.1.1.23"/>
    </reaction>
</comment>
<dbReference type="GO" id="GO:0044205">
    <property type="term" value="P:'de novo' UMP biosynthetic process"/>
    <property type="evidence" value="ECO:0007669"/>
    <property type="project" value="UniProtKB-UniRule"/>
</dbReference>
<dbReference type="InterPro" id="IPR013785">
    <property type="entry name" value="Aldolase_TIM"/>
</dbReference>
<dbReference type="Proteomes" id="UP000004679">
    <property type="component" value="Unassembled WGS sequence"/>
</dbReference>
<dbReference type="InterPro" id="IPR001754">
    <property type="entry name" value="OMPdeCOase_dom"/>
</dbReference>
<dbReference type="PANTHER" id="PTHR32119">
    <property type="entry name" value="OROTIDINE 5'-PHOSPHATE DECARBOXYLASE"/>
    <property type="match status" value="1"/>
</dbReference>
<dbReference type="EC" id="4.1.1.23" evidence="9"/>
<dbReference type="FunFam" id="3.20.20.70:FF:000015">
    <property type="entry name" value="Orotidine 5'-phosphate decarboxylase"/>
    <property type="match status" value="1"/>
</dbReference>
<dbReference type="SMART" id="SM00934">
    <property type="entry name" value="OMPdecase"/>
    <property type="match status" value="1"/>
</dbReference>
<evidence type="ECO:0000256" key="6">
    <source>
        <dbReference type="ARBA" id="ARBA00023239"/>
    </source>
</evidence>
<dbReference type="PROSITE" id="PS00156">
    <property type="entry name" value="OMPDECASE"/>
    <property type="match status" value="1"/>
</dbReference>
<name>C0N4B9_9GAMM</name>
<dbReference type="GO" id="GO:0006207">
    <property type="term" value="P:'de novo' pyrimidine nucleobase biosynthetic process"/>
    <property type="evidence" value="ECO:0007669"/>
    <property type="project" value="InterPro"/>
</dbReference>
<comment type="similarity">
    <text evidence="8 9">Belongs to the OMP decarboxylase family. Type 1 subfamily.</text>
</comment>
<proteinExistence type="inferred from homology"/>
<dbReference type="AlphaFoldDB" id="C0N4B9"/>
<feature type="binding site" evidence="9 11">
    <location>
        <position position="210"/>
    </location>
    <ligand>
        <name>substrate</name>
    </ligand>
</feature>
<feature type="domain" description="Orotidine 5'-phosphate decarboxylase" evidence="13">
    <location>
        <begin position="5"/>
        <end position="225"/>
    </location>
</feature>
<dbReference type="EMBL" id="GG657893">
    <property type="protein sequence ID" value="EEF80366.1"/>
    <property type="molecule type" value="Genomic_DNA"/>
</dbReference>
<dbReference type="CDD" id="cd04725">
    <property type="entry name" value="OMP_decarboxylase_like"/>
    <property type="match status" value="1"/>
</dbReference>
<reference evidence="14 15" key="1">
    <citation type="journal article" date="2011" name="J. Bacteriol.">
        <title>Draft genome sequence of the chemolithoheterotrophic, halophilic methylotroph Methylophaga thiooxydans DMS010.</title>
        <authorList>
            <person name="Boden R."/>
            <person name="Ferriera S."/>
            <person name="Johnson J."/>
            <person name="Kelly D.P."/>
            <person name="Murrell J.C."/>
            <person name="Schafer H."/>
        </authorList>
    </citation>
    <scope>NUCLEOTIDE SEQUENCE [LARGE SCALE GENOMIC DNA]</scope>
    <source>
        <strain evidence="14 15">DMS010</strain>
    </source>
</reference>
<dbReference type="PANTHER" id="PTHR32119:SF2">
    <property type="entry name" value="OROTIDINE 5'-PHOSPHATE DECARBOXYLASE"/>
    <property type="match status" value="1"/>
</dbReference>
<evidence type="ECO:0000256" key="7">
    <source>
        <dbReference type="ARBA" id="ARBA00049157"/>
    </source>
</evidence>
<evidence type="ECO:0000256" key="2">
    <source>
        <dbReference type="ARBA" id="ARBA00004861"/>
    </source>
</evidence>
<evidence type="ECO:0000256" key="10">
    <source>
        <dbReference type="PIRSR" id="PIRSR614732-1"/>
    </source>
</evidence>
<feature type="active site" description="For OMPdecase activity" evidence="10">
    <location>
        <position position="65"/>
    </location>
</feature>
<keyword evidence="5 9" id="KW-0665">Pyrimidine biosynthesis</keyword>
<feature type="active site" description="For OMPdecase activity" evidence="10">
    <location>
        <position position="60"/>
    </location>
</feature>
<evidence type="ECO:0000259" key="13">
    <source>
        <dbReference type="SMART" id="SM00934"/>
    </source>
</evidence>
<evidence type="ECO:0000256" key="5">
    <source>
        <dbReference type="ARBA" id="ARBA00022975"/>
    </source>
</evidence>
<comment type="pathway">
    <text evidence="2 9 12">Pyrimidine metabolism; UMP biosynthesis via de novo pathway; UMP from orotate: step 2/2.</text>
</comment>
<dbReference type="GO" id="GO:0004590">
    <property type="term" value="F:orotidine-5'-phosphate decarboxylase activity"/>
    <property type="evidence" value="ECO:0007669"/>
    <property type="project" value="UniProtKB-UniRule"/>
</dbReference>
<keyword evidence="15" id="KW-1185">Reference proteome</keyword>
<evidence type="ECO:0000256" key="1">
    <source>
        <dbReference type="ARBA" id="ARBA00002356"/>
    </source>
</evidence>
<dbReference type="GO" id="GO:0005829">
    <property type="term" value="C:cytosol"/>
    <property type="evidence" value="ECO:0007669"/>
    <property type="project" value="TreeGrafter"/>
</dbReference>
<comment type="function">
    <text evidence="1 9">Catalyzes the decarboxylation of orotidine 5'-monophosphate (OMP) to uridine 5'-monophosphate (UMP).</text>
</comment>
<feature type="binding site" evidence="9 11">
    <location>
        <position position="189"/>
    </location>
    <ligand>
        <name>substrate</name>
    </ligand>
</feature>
<sequence length="231" mass="24547">MSDPKIIVALDYANAEAALTMADQIDPKRARVKVGKELFTRSGPQVVDALVKRGFDVFLDLKYHDIPNTVAKACAAAADLGVWMLNVHTLGGGAMMSAAKEAVGNTSDSPILIGVTLLTSMDKQTFDQIGLQGTMTDTVVRLATLAKNSGLDGVVCSAQEATPLREQLGQDFQLITPGIRPAGSDRGDQHRTMTPQQALAAGSHYLVIGRPITAATDSMQALLDIERSLED</sequence>
<dbReference type="HAMAP" id="MF_01200_B">
    <property type="entry name" value="OMPdecase_type1_B"/>
    <property type="match status" value="1"/>
</dbReference>
<evidence type="ECO:0000256" key="9">
    <source>
        <dbReference type="HAMAP-Rule" id="MF_01200"/>
    </source>
</evidence>
<feature type="active site" description="Proton donor" evidence="9">
    <location>
        <position position="62"/>
    </location>
</feature>
<feature type="binding site" evidence="9 11">
    <location>
        <position position="209"/>
    </location>
    <ligand>
        <name>substrate</name>
    </ligand>
</feature>
<feature type="binding site" evidence="9 11">
    <location>
        <position position="119"/>
    </location>
    <ligand>
        <name>substrate</name>
    </ligand>
</feature>
<gene>
    <name evidence="9 14" type="primary">pyrF</name>
    <name evidence="14" type="ORF">MDMS009_979</name>
</gene>
<evidence type="ECO:0000256" key="12">
    <source>
        <dbReference type="RuleBase" id="RU000512"/>
    </source>
</evidence>
<evidence type="ECO:0000256" key="8">
    <source>
        <dbReference type="ARBA" id="ARBA00061012"/>
    </source>
</evidence>
<dbReference type="NCBIfam" id="NF001273">
    <property type="entry name" value="PRK00230.1"/>
    <property type="match status" value="1"/>
</dbReference>
<keyword evidence="6 9" id="KW-0456">Lyase</keyword>
<dbReference type="InterPro" id="IPR011060">
    <property type="entry name" value="RibuloseP-bd_barrel"/>
</dbReference>